<dbReference type="EMBL" id="KZ678140">
    <property type="protein sequence ID" value="PSN63385.1"/>
    <property type="molecule type" value="Genomic_DNA"/>
</dbReference>
<feature type="repeat" description="Solcar" evidence="10">
    <location>
        <begin position="255"/>
        <end position="344"/>
    </location>
</feature>
<evidence type="ECO:0000256" key="4">
    <source>
        <dbReference type="ARBA" id="ARBA00022692"/>
    </source>
</evidence>
<evidence type="ECO:0000256" key="10">
    <source>
        <dbReference type="PROSITE-ProRule" id="PRU00282"/>
    </source>
</evidence>
<keyword evidence="7" id="KW-1133">Transmembrane helix</keyword>
<organism evidence="11 12">
    <name type="scientific">Corynespora cassiicola Philippines</name>
    <dbReference type="NCBI Taxonomy" id="1448308"/>
    <lineage>
        <taxon>Eukaryota</taxon>
        <taxon>Fungi</taxon>
        <taxon>Dikarya</taxon>
        <taxon>Ascomycota</taxon>
        <taxon>Pezizomycotina</taxon>
        <taxon>Dothideomycetes</taxon>
        <taxon>Pleosporomycetidae</taxon>
        <taxon>Pleosporales</taxon>
        <taxon>Corynesporascaceae</taxon>
        <taxon>Corynespora</taxon>
    </lineage>
</organism>
<dbReference type="GO" id="GO:0005743">
    <property type="term" value="C:mitochondrial inner membrane"/>
    <property type="evidence" value="ECO:0007669"/>
    <property type="project" value="UniProtKB-SubCell"/>
</dbReference>
<evidence type="ECO:0000256" key="1">
    <source>
        <dbReference type="ARBA" id="ARBA00004448"/>
    </source>
</evidence>
<dbReference type="InterPro" id="IPR023395">
    <property type="entry name" value="MCP_dom_sf"/>
</dbReference>
<feature type="repeat" description="Solcar" evidence="10">
    <location>
        <begin position="152"/>
        <end position="239"/>
    </location>
</feature>
<dbReference type="PANTHER" id="PTHR45624">
    <property type="entry name" value="MITOCHONDRIAL BASIC AMINO ACIDS TRANSPORTER-RELATED"/>
    <property type="match status" value="1"/>
</dbReference>
<evidence type="ECO:0000313" key="11">
    <source>
        <dbReference type="EMBL" id="PSN63385.1"/>
    </source>
</evidence>
<dbReference type="PROSITE" id="PS50920">
    <property type="entry name" value="SOLCAR"/>
    <property type="match status" value="3"/>
</dbReference>
<keyword evidence="6" id="KW-0999">Mitochondrion inner membrane</keyword>
<dbReference type="PANTHER" id="PTHR45624:SF31">
    <property type="entry name" value="MITOCHONDRIAL ORNITHINE TRANSPORTER 1"/>
    <property type="match status" value="1"/>
</dbReference>
<reference evidence="11 12" key="1">
    <citation type="journal article" date="2018" name="Front. Microbiol.">
        <title>Genome-Wide Analysis of Corynespora cassiicola Leaf Fall Disease Putative Effectors.</title>
        <authorList>
            <person name="Lopez D."/>
            <person name="Ribeiro S."/>
            <person name="Label P."/>
            <person name="Fumanal B."/>
            <person name="Venisse J.S."/>
            <person name="Kohler A."/>
            <person name="de Oliveira R.R."/>
            <person name="Labutti K."/>
            <person name="Lipzen A."/>
            <person name="Lail K."/>
            <person name="Bauer D."/>
            <person name="Ohm R.A."/>
            <person name="Barry K.W."/>
            <person name="Spatafora J."/>
            <person name="Grigoriev I.V."/>
            <person name="Martin F.M."/>
            <person name="Pujade-Renaud V."/>
        </authorList>
    </citation>
    <scope>NUCLEOTIDE SEQUENCE [LARGE SCALE GENOMIC DNA]</scope>
    <source>
        <strain evidence="11 12">Philippines</strain>
    </source>
</reference>
<keyword evidence="9 10" id="KW-0472">Membrane</keyword>
<dbReference type="Gene3D" id="1.50.40.10">
    <property type="entry name" value="Mitochondrial carrier domain"/>
    <property type="match status" value="2"/>
</dbReference>
<gene>
    <name evidence="11" type="ORF">BS50DRAFT_501428</name>
</gene>
<dbReference type="PRINTS" id="PR00926">
    <property type="entry name" value="MITOCARRIER"/>
</dbReference>
<dbReference type="InterPro" id="IPR018108">
    <property type="entry name" value="MCP_transmembrane"/>
</dbReference>
<dbReference type="InterPro" id="IPR050567">
    <property type="entry name" value="Mitochondrial_Carrier"/>
</dbReference>
<keyword evidence="12" id="KW-1185">Reference proteome</keyword>
<dbReference type="Proteomes" id="UP000240883">
    <property type="component" value="Unassembled WGS sequence"/>
</dbReference>
<dbReference type="SUPFAM" id="SSF103506">
    <property type="entry name" value="Mitochondrial carrier"/>
    <property type="match status" value="1"/>
</dbReference>
<evidence type="ECO:0000256" key="6">
    <source>
        <dbReference type="ARBA" id="ARBA00022792"/>
    </source>
</evidence>
<keyword evidence="8" id="KW-0496">Mitochondrion</keyword>
<evidence type="ECO:0000256" key="7">
    <source>
        <dbReference type="ARBA" id="ARBA00022989"/>
    </source>
</evidence>
<sequence length="638" mass="70208">MEIHEGPVSVVEGGGLPSPVIDTHRAGAMSEGVASKEKISKSEEALQDIVCGSIAGCIGKYIEYPFDTVKVRLQSQPDHLPLRYTGPLDCFKKSLKSDGFLGIYRGISAPLFGAAVENSCLFFSYRLTQDLLRSSGVYPACKADPEVDLPYTGLLWCGMAAGAATSLFLTPIELVKCKMQVPLETSGATLSKPGILNVIASIYRHQGVLGFWHGQLGTFIRETGGGAAWFGAYEGVKLEIRRRNAAKGLGKDTDLAFYERMAAGAAAGMSYNFLFYPADTIKSRMQTEDVKQLTGGKSSFSAVGRAIWKQYGIKGLYRGCGITVGRSIPSSAFIFTVYEECKKRWPEGPPPDPLPRPSTASVSRLEATFSVPSLASLPRLALLLRRARAHLWQSYLLLSNTEAKRDRPLNAAPGNGPSALEKIVLDPKYHDVLTLVKGIRNGIVYGTKVRFPHALVMIFLFRSGSLRSKAWLVFKATRQHARNLGLFALVYKSTMLLLRHASPTGKERHYDSFLAGLVGGYTVFGRDIHNSVSQQIVIYVFARVCLALAKLAVQPRHVGKLEGGGGGGGWEFLGDGHLRREVVRNGWPVFASVSWAMVMYIFRWHPETVQTSLRSSMSYIYVQSDHWDSLRNFIWHNK</sequence>
<dbReference type="Pfam" id="PF02466">
    <property type="entry name" value="Tim17"/>
    <property type="match status" value="1"/>
</dbReference>
<keyword evidence="4 10" id="KW-0812">Transmembrane</keyword>
<keyword evidence="3" id="KW-0813">Transport</keyword>
<dbReference type="Pfam" id="PF00153">
    <property type="entry name" value="Mito_carr"/>
    <property type="match status" value="3"/>
</dbReference>
<evidence type="ECO:0000256" key="5">
    <source>
        <dbReference type="ARBA" id="ARBA00022737"/>
    </source>
</evidence>
<evidence type="ECO:0000256" key="2">
    <source>
        <dbReference type="ARBA" id="ARBA00006375"/>
    </source>
</evidence>
<evidence type="ECO:0000256" key="3">
    <source>
        <dbReference type="ARBA" id="ARBA00022448"/>
    </source>
</evidence>
<dbReference type="GO" id="GO:0000064">
    <property type="term" value="F:L-ornithine transmembrane transporter activity"/>
    <property type="evidence" value="ECO:0007669"/>
    <property type="project" value="TreeGrafter"/>
</dbReference>
<feature type="repeat" description="Solcar" evidence="10">
    <location>
        <begin position="43"/>
        <end position="131"/>
    </location>
</feature>
<accession>A0A2T2ND64</accession>
<proteinExistence type="inferred from homology"/>
<evidence type="ECO:0000256" key="8">
    <source>
        <dbReference type="ARBA" id="ARBA00023128"/>
    </source>
</evidence>
<name>A0A2T2ND64_CORCC</name>
<evidence type="ECO:0000256" key="9">
    <source>
        <dbReference type="ARBA" id="ARBA00023136"/>
    </source>
</evidence>
<dbReference type="AlphaFoldDB" id="A0A2T2ND64"/>
<protein>
    <submittedName>
        <fullName evidence="11">Mitochondrial carrier</fullName>
    </submittedName>
</protein>
<evidence type="ECO:0000313" key="12">
    <source>
        <dbReference type="Proteomes" id="UP000240883"/>
    </source>
</evidence>
<comment type="subcellular location">
    <subcellularLocation>
        <location evidence="1">Mitochondrion inner membrane</location>
        <topology evidence="1">Multi-pass membrane protein</topology>
    </subcellularLocation>
</comment>
<comment type="similarity">
    <text evidence="2">Belongs to the mitochondrial carrier (TC 2.A.29) family.</text>
</comment>
<dbReference type="GO" id="GO:1990575">
    <property type="term" value="P:mitochondrial L-ornithine transmembrane transport"/>
    <property type="evidence" value="ECO:0007669"/>
    <property type="project" value="TreeGrafter"/>
</dbReference>
<keyword evidence="5" id="KW-0677">Repeat</keyword>
<dbReference type="InterPro" id="IPR002067">
    <property type="entry name" value="MCP"/>
</dbReference>
<dbReference type="FunFam" id="1.50.40.10:FF:000109">
    <property type="entry name" value="Ornithine carrier protein AmcA/Ort1"/>
    <property type="match status" value="1"/>
</dbReference>
<dbReference type="STRING" id="1448308.A0A2T2ND64"/>
<dbReference type="OrthoDB" id="2139348at2759"/>